<organism evidence="4">
    <name type="scientific">Harpegnathos saltator</name>
    <name type="common">Jerdon's jumping ant</name>
    <dbReference type="NCBI Taxonomy" id="610380"/>
    <lineage>
        <taxon>Eukaryota</taxon>
        <taxon>Metazoa</taxon>
        <taxon>Ecdysozoa</taxon>
        <taxon>Arthropoda</taxon>
        <taxon>Hexapoda</taxon>
        <taxon>Insecta</taxon>
        <taxon>Pterygota</taxon>
        <taxon>Neoptera</taxon>
        <taxon>Endopterygota</taxon>
        <taxon>Hymenoptera</taxon>
        <taxon>Apocrita</taxon>
        <taxon>Aculeata</taxon>
        <taxon>Formicoidea</taxon>
        <taxon>Formicidae</taxon>
        <taxon>Ponerinae</taxon>
        <taxon>Ponerini</taxon>
        <taxon>Harpegnathos</taxon>
    </lineage>
</organism>
<dbReference type="InterPro" id="IPR001314">
    <property type="entry name" value="Peptidase_S1A"/>
</dbReference>
<reference evidence="3 4" key="1">
    <citation type="journal article" date="2010" name="Science">
        <title>Genomic comparison of the ants Camponotus floridanus and Harpegnathos saltator.</title>
        <authorList>
            <person name="Bonasio R."/>
            <person name="Zhang G."/>
            <person name="Ye C."/>
            <person name="Mutti N.S."/>
            <person name="Fang X."/>
            <person name="Qin N."/>
            <person name="Donahue G."/>
            <person name="Yang P."/>
            <person name="Li Q."/>
            <person name="Li C."/>
            <person name="Zhang P."/>
            <person name="Huang Z."/>
            <person name="Berger S.L."/>
            <person name="Reinberg D."/>
            <person name="Wang J."/>
            <person name="Liebig J."/>
        </authorList>
    </citation>
    <scope>NUCLEOTIDE SEQUENCE [LARGE SCALE GENOMIC DNA]</scope>
    <source>
        <strain evidence="3 4">R22 G/1</strain>
    </source>
</reference>
<keyword evidence="3" id="KW-0645">Protease</keyword>
<sequence>RGDAKWARVGDLNLAQTNDDARPQTIRIVERISHPDYKRPSEYHDIAIMKLETPVIYNAWARPACLPVDMPDIGTDGHAVATGWGLVDWAEEGSPDNLLKTTLSLVPQQTCNESFFESDSAQFARGIIDKWQICAGEIRKDICQGDSGGPLTVFNNVHYCMYNIIGITSIGQLCGSILPGVYTRVYHYIPWIERAAWPEYFKNNQDT</sequence>
<dbReference type="PANTHER" id="PTHR24258">
    <property type="entry name" value="SERINE PROTEASE-RELATED"/>
    <property type="match status" value="1"/>
</dbReference>
<dbReference type="InterPro" id="IPR009003">
    <property type="entry name" value="Peptidase_S1_PA"/>
</dbReference>
<dbReference type="PROSITE" id="PS50240">
    <property type="entry name" value="TRYPSIN_DOM"/>
    <property type="match status" value="1"/>
</dbReference>
<dbReference type="InterPro" id="IPR033116">
    <property type="entry name" value="TRYPSIN_SER"/>
</dbReference>
<gene>
    <name evidence="3" type="ORF">EAI_03973</name>
</gene>
<dbReference type="Gene3D" id="2.40.10.10">
    <property type="entry name" value="Trypsin-like serine proteases"/>
    <property type="match status" value="2"/>
</dbReference>
<dbReference type="GO" id="GO:0004252">
    <property type="term" value="F:serine-type endopeptidase activity"/>
    <property type="evidence" value="ECO:0007669"/>
    <property type="project" value="InterPro"/>
</dbReference>
<dbReference type="Proteomes" id="UP000008237">
    <property type="component" value="Unassembled WGS sequence"/>
</dbReference>
<proteinExistence type="predicted"/>
<dbReference type="CDD" id="cd00190">
    <property type="entry name" value="Tryp_SPc"/>
    <property type="match status" value="1"/>
</dbReference>
<evidence type="ECO:0000313" key="3">
    <source>
        <dbReference type="EMBL" id="EFN87034.1"/>
    </source>
</evidence>
<evidence type="ECO:0000256" key="1">
    <source>
        <dbReference type="ARBA" id="ARBA00023157"/>
    </source>
</evidence>
<dbReference type="PANTHER" id="PTHR24258:SF136">
    <property type="entry name" value="GH06673P-RELATED"/>
    <property type="match status" value="1"/>
</dbReference>
<accession>E2BB94</accession>
<keyword evidence="1" id="KW-1015">Disulfide bond</keyword>
<feature type="domain" description="Peptidase S1" evidence="2">
    <location>
        <begin position="1"/>
        <end position="197"/>
    </location>
</feature>
<dbReference type="AlphaFoldDB" id="E2BB94"/>
<dbReference type="EMBL" id="GL446951">
    <property type="protein sequence ID" value="EFN87034.1"/>
    <property type="molecule type" value="Genomic_DNA"/>
</dbReference>
<dbReference type="SMART" id="SM00020">
    <property type="entry name" value="Tryp_SPc"/>
    <property type="match status" value="1"/>
</dbReference>
<dbReference type="OMA" id="DWGRIST"/>
<dbReference type="STRING" id="610380.E2BB94"/>
<name>E2BB94_HARSA</name>
<evidence type="ECO:0000259" key="2">
    <source>
        <dbReference type="PROSITE" id="PS50240"/>
    </source>
</evidence>
<dbReference type="GO" id="GO:0006508">
    <property type="term" value="P:proteolysis"/>
    <property type="evidence" value="ECO:0007669"/>
    <property type="project" value="UniProtKB-KW"/>
</dbReference>
<evidence type="ECO:0000313" key="4">
    <source>
        <dbReference type="Proteomes" id="UP000008237"/>
    </source>
</evidence>
<protein>
    <submittedName>
        <fullName evidence="3">Serine protease snake</fullName>
    </submittedName>
</protein>
<dbReference type="SUPFAM" id="SSF50494">
    <property type="entry name" value="Trypsin-like serine proteases"/>
    <property type="match status" value="1"/>
</dbReference>
<feature type="non-terminal residue" evidence="3">
    <location>
        <position position="1"/>
    </location>
</feature>
<dbReference type="PROSITE" id="PS00135">
    <property type="entry name" value="TRYPSIN_SER"/>
    <property type="match status" value="1"/>
</dbReference>
<dbReference type="InParanoid" id="E2BB94"/>
<keyword evidence="4" id="KW-1185">Reference proteome</keyword>
<dbReference type="PRINTS" id="PR00722">
    <property type="entry name" value="CHYMOTRYPSIN"/>
</dbReference>
<dbReference type="InterPro" id="IPR001254">
    <property type="entry name" value="Trypsin_dom"/>
</dbReference>
<dbReference type="OrthoDB" id="6339452at2759"/>
<dbReference type="InterPro" id="IPR043504">
    <property type="entry name" value="Peptidase_S1_PA_chymotrypsin"/>
</dbReference>
<keyword evidence="3" id="KW-0378">Hydrolase</keyword>
<dbReference type="Pfam" id="PF00089">
    <property type="entry name" value="Trypsin"/>
    <property type="match status" value="1"/>
</dbReference>
<dbReference type="FunCoup" id="E2BB94">
    <property type="interactions" value="6"/>
</dbReference>
<dbReference type="MEROPS" id="S01.506"/>